<gene>
    <name evidence="1" type="ORF">JMUB3933_1943</name>
</gene>
<dbReference type="AlphaFoldDB" id="A0A510KB63"/>
<proteinExistence type="predicted"/>
<name>A0A510KB63_9FUSO</name>
<reference evidence="1 2" key="1">
    <citation type="submission" date="2019-07" db="EMBL/GenBank/DDBJ databases">
        <title>Complete Genome Sequence of Leptotrichia wadei Strain JMUB3933.</title>
        <authorList>
            <person name="Watanabe S."/>
            <person name="Cui L."/>
        </authorList>
    </citation>
    <scope>NUCLEOTIDE SEQUENCE [LARGE SCALE GENOMIC DNA]</scope>
    <source>
        <strain evidence="1 2">JMUB3933</strain>
    </source>
</reference>
<evidence type="ECO:0000313" key="2">
    <source>
        <dbReference type="Proteomes" id="UP000321397"/>
    </source>
</evidence>
<protein>
    <submittedName>
        <fullName evidence="1">Uncharacterized protein</fullName>
    </submittedName>
</protein>
<evidence type="ECO:0000313" key="1">
    <source>
        <dbReference type="EMBL" id="BBM48427.1"/>
    </source>
</evidence>
<dbReference type="Proteomes" id="UP000321397">
    <property type="component" value="Chromosome"/>
</dbReference>
<sequence length="77" mass="8974">MDKMCELAKAVSDLKLTRNEIRKGLSGFEVLTISKRCKATVNETCELIERLLENNTNIKFLKNKEAKKNNYRIEVER</sequence>
<dbReference type="RefSeq" id="WP_146961883.1">
    <property type="nucleotide sequence ID" value="NZ_AP019834.1"/>
</dbReference>
<dbReference type="EMBL" id="AP019834">
    <property type="protein sequence ID" value="BBM48427.1"/>
    <property type="molecule type" value="Genomic_DNA"/>
</dbReference>
<accession>A0A510KB63</accession>
<organism evidence="1 2">
    <name type="scientific">Leptotrichia wadei</name>
    <dbReference type="NCBI Taxonomy" id="157687"/>
    <lineage>
        <taxon>Bacteria</taxon>
        <taxon>Fusobacteriati</taxon>
        <taxon>Fusobacteriota</taxon>
        <taxon>Fusobacteriia</taxon>
        <taxon>Fusobacteriales</taxon>
        <taxon>Leptotrichiaceae</taxon>
        <taxon>Leptotrichia</taxon>
    </lineage>
</organism>